<dbReference type="OrthoDB" id="9812586at2"/>
<dbReference type="Gene3D" id="2.30.22.10">
    <property type="entry name" value="Head domain of nucleotide exchange factor GrpE"/>
    <property type="match status" value="1"/>
</dbReference>
<dbReference type="GO" id="GO:0006457">
    <property type="term" value="P:protein folding"/>
    <property type="evidence" value="ECO:0007669"/>
    <property type="project" value="InterPro"/>
</dbReference>
<comment type="function">
    <text evidence="7 10 11">Participates actively in the response to hyperosmotic and heat shock by preventing the aggregation of stress-denatured proteins, in association with DnaK and GrpE. It is the nucleotide exchange factor for DnaK and may function as a thermosensor. Unfolded proteins bind initially to DnaJ; upon interaction with the DnaJ-bound protein, DnaK hydrolyzes its bound ATP, resulting in the formation of a stable complex. GrpE releases ADP from DnaK; ATP binding to DnaK triggers the release of the substrate protein, thus completing the reaction cycle. Several rounds of ATP-dependent interactions between DnaJ, DnaK and GrpE are required for fully efficient folding.</text>
</comment>
<dbReference type="Gene3D" id="3.90.20.20">
    <property type="match status" value="1"/>
</dbReference>
<reference evidence="14 15" key="1">
    <citation type="journal article" date="2009" name="Stand. Genomic Sci.">
        <title>Complete genome sequence of Desulfotomaculum acetoxidans type strain (5575).</title>
        <authorList>
            <person name="Spring S."/>
            <person name="Lapidus A."/>
            <person name="Schroder M."/>
            <person name="Gleim D."/>
            <person name="Sims D."/>
            <person name="Meincke L."/>
            <person name="Glavina Del Rio T."/>
            <person name="Tice H."/>
            <person name="Copeland A."/>
            <person name="Cheng J.F."/>
            <person name="Lucas S."/>
            <person name="Chen F."/>
            <person name="Nolan M."/>
            <person name="Bruce D."/>
            <person name="Goodwin L."/>
            <person name="Pitluck S."/>
            <person name="Ivanova N."/>
            <person name="Mavromatis K."/>
            <person name="Mikhailova N."/>
            <person name="Pati A."/>
            <person name="Chen A."/>
            <person name="Palaniappan K."/>
            <person name="Land M."/>
            <person name="Hauser L."/>
            <person name="Chang Y.J."/>
            <person name="Jeffries C.D."/>
            <person name="Chain P."/>
            <person name="Saunders E."/>
            <person name="Brettin T."/>
            <person name="Detter J.C."/>
            <person name="Goker M."/>
            <person name="Bristow J."/>
            <person name="Eisen J.A."/>
            <person name="Markowitz V."/>
            <person name="Hugenholtz P."/>
            <person name="Kyrpides N.C."/>
            <person name="Klenk H.P."/>
            <person name="Han C."/>
        </authorList>
    </citation>
    <scope>NUCLEOTIDE SEQUENCE [LARGE SCALE GENOMIC DNA]</scope>
    <source>
        <strain evidence="15">ATCC 49208 / DSM 771 / VKM B-1644</strain>
    </source>
</reference>
<dbReference type="AlphaFoldDB" id="C8W4S6"/>
<proteinExistence type="inferred from homology"/>
<dbReference type="HAMAP" id="MF_01151">
    <property type="entry name" value="GrpE"/>
    <property type="match status" value="1"/>
</dbReference>
<dbReference type="CDD" id="cd00446">
    <property type="entry name" value="GrpE"/>
    <property type="match status" value="1"/>
</dbReference>
<dbReference type="PANTHER" id="PTHR21237:SF23">
    <property type="entry name" value="GRPE PROTEIN HOMOLOG, MITOCHONDRIAL"/>
    <property type="match status" value="1"/>
</dbReference>
<evidence type="ECO:0000256" key="11">
    <source>
        <dbReference type="RuleBase" id="RU000639"/>
    </source>
</evidence>
<dbReference type="InterPro" id="IPR009012">
    <property type="entry name" value="GrpE_head"/>
</dbReference>
<feature type="compositionally biased region" description="Acidic residues" evidence="13">
    <location>
        <begin position="21"/>
        <end position="42"/>
    </location>
</feature>
<dbReference type="Pfam" id="PF01025">
    <property type="entry name" value="GrpE"/>
    <property type="match status" value="1"/>
</dbReference>
<dbReference type="Proteomes" id="UP000002217">
    <property type="component" value="Chromosome"/>
</dbReference>
<dbReference type="GO" id="GO:0042803">
    <property type="term" value="F:protein homodimerization activity"/>
    <property type="evidence" value="ECO:0007669"/>
    <property type="project" value="InterPro"/>
</dbReference>
<dbReference type="PRINTS" id="PR00773">
    <property type="entry name" value="GRPEPROTEIN"/>
</dbReference>
<comment type="subcellular location">
    <subcellularLocation>
        <location evidence="1 10">Cytoplasm</location>
    </subcellularLocation>
</comment>
<evidence type="ECO:0000256" key="3">
    <source>
        <dbReference type="ARBA" id="ARBA00011738"/>
    </source>
</evidence>
<dbReference type="EMBL" id="CP001720">
    <property type="protein sequence ID" value="ACV63962.1"/>
    <property type="molecule type" value="Genomic_DNA"/>
</dbReference>
<evidence type="ECO:0000256" key="6">
    <source>
        <dbReference type="ARBA" id="ARBA00023186"/>
    </source>
</evidence>
<dbReference type="SUPFAM" id="SSF58014">
    <property type="entry name" value="Coiled-coil domain of nucleotide exchange factor GrpE"/>
    <property type="match status" value="1"/>
</dbReference>
<dbReference type="STRING" id="485916.Dtox_3222"/>
<organism evidence="14 15">
    <name type="scientific">Desulfofarcimen acetoxidans (strain ATCC 49208 / DSM 771 / KCTC 5769 / VKM B-1644 / 5575)</name>
    <name type="common">Desulfotomaculum acetoxidans</name>
    <dbReference type="NCBI Taxonomy" id="485916"/>
    <lineage>
        <taxon>Bacteria</taxon>
        <taxon>Bacillati</taxon>
        <taxon>Bacillota</taxon>
        <taxon>Clostridia</taxon>
        <taxon>Eubacteriales</taxon>
        <taxon>Peptococcaceae</taxon>
        <taxon>Desulfofarcimen</taxon>
    </lineage>
</organism>
<dbReference type="RefSeq" id="WP_015758654.1">
    <property type="nucleotide sequence ID" value="NC_013216.1"/>
</dbReference>
<feature type="compositionally biased region" description="Basic and acidic residues" evidence="13">
    <location>
        <begin position="1"/>
        <end position="12"/>
    </location>
</feature>
<dbReference type="eggNOG" id="COG0576">
    <property type="taxonomic scope" value="Bacteria"/>
</dbReference>
<dbReference type="PANTHER" id="PTHR21237">
    <property type="entry name" value="GRPE PROTEIN"/>
    <property type="match status" value="1"/>
</dbReference>
<dbReference type="KEGG" id="dae:Dtox_3222"/>
<evidence type="ECO:0000256" key="2">
    <source>
        <dbReference type="ARBA" id="ARBA00009054"/>
    </source>
</evidence>
<keyword evidence="15" id="KW-1185">Reference proteome</keyword>
<keyword evidence="5 10" id="KW-0346">Stress response</keyword>
<dbReference type="PROSITE" id="PS01071">
    <property type="entry name" value="GRPE"/>
    <property type="match status" value="1"/>
</dbReference>
<evidence type="ECO:0000313" key="14">
    <source>
        <dbReference type="EMBL" id="ACV63962.1"/>
    </source>
</evidence>
<feature type="region of interest" description="Disordered" evidence="13">
    <location>
        <begin position="1"/>
        <end position="51"/>
    </location>
</feature>
<comment type="similarity">
    <text evidence="2 10 12">Belongs to the GrpE family.</text>
</comment>
<evidence type="ECO:0000256" key="10">
    <source>
        <dbReference type="HAMAP-Rule" id="MF_01151"/>
    </source>
</evidence>
<dbReference type="GO" id="GO:0051087">
    <property type="term" value="F:protein-folding chaperone binding"/>
    <property type="evidence" value="ECO:0007669"/>
    <property type="project" value="InterPro"/>
</dbReference>
<accession>C8W4S6</accession>
<name>C8W4S6_DESAS</name>
<keyword evidence="6 10" id="KW-0143">Chaperone</keyword>
<evidence type="ECO:0000256" key="13">
    <source>
        <dbReference type="SAM" id="MobiDB-lite"/>
    </source>
</evidence>
<sequence length="204" mass="23747">MVTKDKEAREEEQVVETLAEGNEEEQESVEPEVEVLEPDEQASADPKVLQDRLREQTVRAQDYYDKLLRMQADFENFRRRSKQEKEDLARYVTEHLLLNLLQVVDNFERALCIQVKEGNQEAFQESFMEGMKMVYRQFNEVLGKEGLCPIKAVGEQFDPNKHEAVMQEETSEFPDNTVAAELRRGYMLKDKVIRPAMVKVAKSV</sequence>
<dbReference type="GO" id="GO:0000774">
    <property type="term" value="F:adenyl-nucleotide exchange factor activity"/>
    <property type="evidence" value="ECO:0007669"/>
    <property type="project" value="InterPro"/>
</dbReference>
<keyword evidence="4 10" id="KW-0963">Cytoplasm</keyword>
<evidence type="ECO:0000256" key="12">
    <source>
        <dbReference type="RuleBase" id="RU004478"/>
    </source>
</evidence>
<dbReference type="NCBIfam" id="NF010738">
    <property type="entry name" value="PRK14140.1"/>
    <property type="match status" value="1"/>
</dbReference>
<evidence type="ECO:0000256" key="5">
    <source>
        <dbReference type="ARBA" id="ARBA00023016"/>
    </source>
</evidence>
<comment type="subunit">
    <text evidence="3 10">Homodimer.</text>
</comment>
<dbReference type="SUPFAM" id="SSF51064">
    <property type="entry name" value="Head domain of nucleotide exchange factor GrpE"/>
    <property type="match status" value="1"/>
</dbReference>
<evidence type="ECO:0000256" key="4">
    <source>
        <dbReference type="ARBA" id="ARBA00022490"/>
    </source>
</evidence>
<dbReference type="GO" id="GO:0005737">
    <property type="term" value="C:cytoplasm"/>
    <property type="evidence" value="ECO:0007669"/>
    <property type="project" value="UniProtKB-SubCell"/>
</dbReference>
<protein>
    <recommendedName>
        <fullName evidence="8 10">Protein GrpE</fullName>
    </recommendedName>
    <alternativeName>
        <fullName evidence="9 10">HSP-70 cofactor</fullName>
    </alternativeName>
</protein>
<evidence type="ECO:0000256" key="7">
    <source>
        <dbReference type="ARBA" id="ARBA00053401"/>
    </source>
</evidence>
<evidence type="ECO:0000256" key="1">
    <source>
        <dbReference type="ARBA" id="ARBA00004496"/>
    </source>
</evidence>
<dbReference type="FunFam" id="2.30.22.10:FF:000001">
    <property type="entry name" value="Protein GrpE"/>
    <property type="match status" value="1"/>
</dbReference>
<evidence type="ECO:0000313" key="15">
    <source>
        <dbReference type="Proteomes" id="UP000002217"/>
    </source>
</evidence>
<dbReference type="HOGENOM" id="CLU_057217_5_2_9"/>
<evidence type="ECO:0000256" key="9">
    <source>
        <dbReference type="ARBA" id="ARBA00076414"/>
    </source>
</evidence>
<dbReference type="GO" id="GO:0051082">
    <property type="term" value="F:unfolded protein binding"/>
    <property type="evidence" value="ECO:0007669"/>
    <property type="project" value="TreeGrafter"/>
</dbReference>
<dbReference type="InterPro" id="IPR013805">
    <property type="entry name" value="GrpE_CC"/>
</dbReference>
<gene>
    <name evidence="10" type="primary">grpE</name>
    <name evidence="14" type="ordered locus">Dtox_3222</name>
</gene>
<evidence type="ECO:0000256" key="8">
    <source>
        <dbReference type="ARBA" id="ARBA00072274"/>
    </source>
</evidence>
<dbReference type="InterPro" id="IPR000740">
    <property type="entry name" value="GrpE"/>
</dbReference>